<dbReference type="InterPro" id="IPR014016">
    <property type="entry name" value="UvrD-like_ATP-bd"/>
</dbReference>
<reference evidence="18 19" key="1">
    <citation type="submission" date="2024-07" db="EMBL/GenBank/DDBJ databases">
        <authorList>
            <person name="Kang M."/>
        </authorList>
    </citation>
    <scope>NUCLEOTIDE SEQUENCE [LARGE SCALE GENOMIC DNA]</scope>
    <source>
        <strain evidence="18 19">DFM31</strain>
    </source>
</reference>
<dbReference type="PROSITE" id="PS51198">
    <property type="entry name" value="UVRD_HELICASE_ATP_BIND"/>
    <property type="match status" value="1"/>
</dbReference>
<dbReference type="SUPFAM" id="SSF52540">
    <property type="entry name" value="P-loop containing nucleoside triphosphate hydrolases"/>
    <property type="match status" value="1"/>
</dbReference>
<dbReference type="InterPro" id="IPR011335">
    <property type="entry name" value="Restrct_endonuc-II-like"/>
</dbReference>
<dbReference type="RefSeq" id="WP_366194898.1">
    <property type="nucleotide sequence ID" value="NZ_JBFBVU010000054.1"/>
</dbReference>
<evidence type="ECO:0000256" key="11">
    <source>
        <dbReference type="ARBA" id="ARBA00034617"/>
    </source>
</evidence>
<evidence type="ECO:0000256" key="7">
    <source>
        <dbReference type="ARBA" id="ARBA00022840"/>
    </source>
</evidence>
<dbReference type="Gene3D" id="3.90.320.10">
    <property type="match status" value="1"/>
</dbReference>
<comment type="catalytic activity">
    <reaction evidence="11">
        <text>Couples ATP hydrolysis with the unwinding of duplex DNA by translocating in the 3'-5' direction.</text>
        <dbReference type="EC" id="5.6.2.4"/>
    </reaction>
</comment>
<evidence type="ECO:0000256" key="6">
    <source>
        <dbReference type="ARBA" id="ARBA00022839"/>
    </source>
</evidence>
<dbReference type="PANTHER" id="PTHR11070:SF2">
    <property type="entry name" value="ATP-DEPENDENT DNA HELICASE SRS2"/>
    <property type="match status" value="1"/>
</dbReference>
<keyword evidence="4 15" id="KW-0378">Hydrolase</keyword>
<dbReference type="NCBIfam" id="TIGR02784">
    <property type="entry name" value="addA_alphas"/>
    <property type="match status" value="1"/>
</dbReference>
<evidence type="ECO:0000256" key="2">
    <source>
        <dbReference type="ARBA" id="ARBA00022741"/>
    </source>
</evidence>
<dbReference type="InterPro" id="IPR027417">
    <property type="entry name" value="P-loop_NTPase"/>
</dbReference>
<feature type="binding site" evidence="15">
    <location>
        <begin position="26"/>
        <end position="33"/>
    </location>
    <ligand>
        <name>ATP</name>
        <dbReference type="ChEBI" id="CHEBI:30616"/>
    </ligand>
</feature>
<feature type="domain" description="UvrD-like helicase C-terminal" evidence="17">
    <location>
        <begin position="506"/>
        <end position="778"/>
    </location>
</feature>
<keyword evidence="1" id="KW-0540">Nuclease</keyword>
<dbReference type="InterPro" id="IPR014017">
    <property type="entry name" value="DNA_helicase_UvrD-like_C"/>
</dbReference>
<keyword evidence="8" id="KW-0238">DNA-binding</keyword>
<evidence type="ECO:0000256" key="5">
    <source>
        <dbReference type="ARBA" id="ARBA00022806"/>
    </source>
</evidence>
<dbReference type="Gene3D" id="1.10.486.10">
    <property type="entry name" value="PCRA, domain 4"/>
    <property type="match status" value="1"/>
</dbReference>
<keyword evidence="7 15" id="KW-0067">ATP-binding</keyword>
<keyword evidence="19" id="KW-1185">Reference proteome</keyword>
<evidence type="ECO:0000313" key="19">
    <source>
        <dbReference type="Proteomes" id="UP001553161"/>
    </source>
</evidence>
<sequence length="1131" mass="122371">MVAPLDDATRRQIAAADPMASTWLGANAGSGKTRVLTDRVARLLLDQVPPQNILCLTYTKAAASEMQNRLFGQLGDWAMLDDATLRAELTRKGVTGALDAERLDAARRLFARAIETPGGLKIQTIHAFCAALLRQFPLEAGVPPGFSELDDRSAEALFAEVLDGLAEGPGAMAIDAVAAYLTDDDLPGLARQVLSHREGFAPPMDLPACLTALDLPLGFREDALLAEVFDGSEADLLTTLVRVLEAKGGNDGKAADKLRPIMTAPDTLAGLTVLEDVLLTKAGAKVPFGPKIGSFPTKATQKVLGDGVMEALNDLMARVAEARPRRLALAAARKTAALHGFAGAFLPAMEARKSARGWLDFDDLLLRARDLLRDPAVADWVLYKLDGGIDHILVDEAQDTNPVQWEVIELLARELTAGAGARDEVTRTIFVVGDKKQSIYSFQGADPAEFDRMRDKFATALTGQGDGLRDQQLQHSFRSAGAILSAVDAGFAGERGEGVGGPPSHAAFFDALPGRVDVWPLEPAPEAQDDAEWYDPVDKRSETHQDARLADKIATELRRLIDAGETIPLTNGQRRPLTEGDVMILVQRRNALFREILRACKDKGLEIAGADRLTITRELPVRDLLALLAFLALPEDDLALACALRSPLLGWSEDDLYRLAQPRRGTLWAALRTERAGSPTHETLRDLRKQADFLRPYDLLERILTRHGGRERLVARLGPDCEESIDALLAEALAYEQADVPSLTGFLEWMRADDVEIKRQAESAGGRLRVMTVHGAKGLEAPLVILPDCGKRKAPTPGEVLPHADGWPAWLPASGDMPEALAQARDAWRARQEAERQRLLYVAMTRAETWLWVCAAENGTKSNALTWHEQVQDGLTRLGAQPCDFPTGPGLRLEQGTWSDGPLTTPVAISEQRMGLPGWATLPVVPVEERVKTRSPSDLGGAKALPGDQNLEEEAAKARGNALHKLLEHLPGHAPASWPAMADHLLGEIPEADRAALLAEATDVLTAPALTELFARHHLAEVPLTAALPGGPPLYGLVDRLIVAEDHVLAIDFKSNPQVPDTPQTVPEGLLRQMGAYAHALQQIYPGREIRTAILWTRGARLMPLPDALVRDALQRGLAAPPCLDAGGPDT</sequence>
<accession>A0ABV3LBK2</accession>
<dbReference type="SUPFAM" id="SSF52980">
    <property type="entry name" value="Restriction endonuclease-like"/>
    <property type="match status" value="1"/>
</dbReference>
<evidence type="ECO:0000256" key="15">
    <source>
        <dbReference type="PROSITE-ProRule" id="PRU00560"/>
    </source>
</evidence>
<dbReference type="PROSITE" id="PS51217">
    <property type="entry name" value="UVRD_HELICASE_CTER"/>
    <property type="match status" value="1"/>
</dbReference>
<evidence type="ECO:0000256" key="9">
    <source>
        <dbReference type="ARBA" id="ARBA00023204"/>
    </source>
</evidence>
<keyword evidence="5 15" id="KW-0347">Helicase</keyword>
<evidence type="ECO:0000256" key="4">
    <source>
        <dbReference type="ARBA" id="ARBA00022801"/>
    </source>
</evidence>
<evidence type="ECO:0000313" key="18">
    <source>
        <dbReference type="EMBL" id="MEV8468944.1"/>
    </source>
</evidence>
<comment type="catalytic activity">
    <reaction evidence="14">
        <text>ATP + H2O = ADP + phosphate + H(+)</text>
        <dbReference type="Rhea" id="RHEA:13065"/>
        <dbReference type="ChEBI" id="CHEBI:15377"/>
        <dbReference type="ChEBI" id="CHEBI:15378"/>
        <dbReference type="ChEBI" id="CHEBI:30616"/>
        <dbReference type="ChEBI" id="CHEBI:43474"/>
        <dbReference type="ChEBI" id="CHEBI:456216"/>
        <dbReference type="EC" id="5.6.2.4"/>
    </reaction>
</comment>
<evidence type="ECO:0000256" key="14">
    <source>
        <dbReference type="ARBA" id="ARBA00048988"/>
    </source>
</evidence>
<dbReference type="EMBL" id="JBFBVU010000054">
    <property type="protein sequence ID" value="MEV8468944.1"/>
    <property type="molecule type" value="Genomic_DNA"/>
</dbReference>
<comment type="caution">
    <text evidence="18">The sequence shown here is derived from an EMBL/GenBank/DDBJ whole genome shotgun (WGS) entry which is preliminary data.</text>
</comment>
<dbReference type="InterPro" id="IPR000212">
    <property type="entry name" value="DNA_helicase_UvrD/REP"/>
</dbReference>
<evidence type="ECO:0000256" key="13">
    <source>
        <dbReference type="ARBA" id="ARBA00034923"/>
    </source>
</evidence>
<dbReference type="EC" id="5.6.2.4" evidence="12"/>
<dbReference type="Gene3D" id="3.40.50.300">
    <property type="entry name" value="P-loop containing nucleotide triphosphate hydrolases"/>
    <property type="match status" value="4"/>
</dbReference>
<evidence type="ECO:0000259" key="17">
    <source>
        <dbReference type="PROSITE" id="PS51217"/>
    </source>
</evidence>
<evidence type="ECO:0000256" key="10">
    <source>
        <dbReference type="ARBA" id="ARBA00023235"/>
    </source>
</evidence>
<keyword evidence="3" id="KW-0227">DNA damage</keyword>
<evidence type="ECO:0000259" key="16">
    <source>
        <dbReference type="PROSITE" id="PS51198"/>
    </source>
</evidence>
<keyword evidence="10" id="KW-0413">Isomerase</keyword>
<dbReference type="InterPro" id="IPR038726">
    <property type="entry name" value="PDDEXK_AddAB-type"/>
</dbReference>
<feature type="domain" description="UvrD-like helicase ATP-binding" evidence="16">
    <location>
        <begin position="5"/>
        <end position="480"/>
    </location>
</feature>
<dbReference type="Pfam" id="PF13361">
    <property type="entry name" value="UvrD_C"/>
    <property type="match status" value="1"/>
</dbReference>
<evidence type="ECO:0000256" key="1">
    <source>
        <dbReference type="ARBA" id="ARBA00022722"/>
    </source>
</evidence>
<evidence type="ECO:0000256" key="12">
    <source>
        <dbReference type="ARBA" id="ARBA00034808"/>
    </source>
</evidence>
<keyword evidence="9" id="KW-0234">DNA repair</keyword>
<dbReference type="InterPro" id="IPR011604">
    <property type="entry name" value="PDDEXK-like_dom_sf"/>
</dbReference>
<dbReference type="GO" id="GO:0004386">
    <property type="term" value="F:helicase activity"/>
    <property type="evidence" value="ECO:0007669"/>
    <property type="project" value="UniProtKB-KW"/>
</dbReference>
<dbReference type="Pfam" id="PF12705">
    <property type="entry name" value="PDDEXK_1"/>
    <property type="match status" value="1"/>
</dbReference>
<organism evidence="18 19">
    <name type="scientific">Meridianimarinicoccus marinus</name>
    <dbReference type="NCBI Taxonomy" id="3231483"/>
    <lineage>
        <taxon>Bacteria</taxon>
        <taxon>Pseudomonadati</taxon>
        <taxon>Pseudomonadota</taxon>
        <taxon>Alphaproteobacteria</taxon>
        <taxon>Rhodobacterales</taxon>
        <taxon>Paracoccaceae</taxon>
        <taxon>Meridianimarinicoccus</taxon>
    </lineage>
</organism>
<proteinExistence type="predicted"/>
<gene>
    <name evidence="18" type="primary">addA</name>
    <name evidence="18" type="ORF">AB0T83_19545</name>
</gene>
<keyword evidence="2 15" id="KW-0547">Nucleotide-binding</keyword>
<name>A0ABV3LBK2_9RHOB</name>
<evidence type="ECO:0000256" key="8">
    <source>
        <dbReference type="ARBA" id="ARBA00023125"/>
    </source>
</evidence>
<dbReference type="Pfam" id="PF00580">
    <property type="entry name" value="UvrD-helicase"/>
    <property type="match status" value="1"/>
</dbReference>
<keyword evidence="6" id="KW-0269">Exonuclease</keyword>
<protein>
    <recommendedName>
        <fullName evidence="12">DNA 3'-5' helicase</fullName>
        <ecNumber evidence="12">5.6.2.4</ecNumber>
    </recommendedName>
    <alternativeName>
        <fullName evidence="13">DNA 3'-5' helicase II</fullName>
    </alternativeName>
</protein>
<dbReference type="PANTHER" id="PTHR11070">
    <property type="entry name" value="UVRD / RECB / PCRA DNA HELICASE FAMILY MEMBER"/>
    <property type="match status" value="1"/>
</dbReference>
<evidence type="ECO:0000256" key="3">
    <source>
        <dbReference type="ARBA" id="ARBA00022763"/>
    </source>
</evidence>
<dbReference type="InterPro" id="IPR014151">
    <property type="entry name" value="DNA_helicase_AddA"/>
</dbReference>
<dbReference type="Proteomes" id="UP001553161">
    <property type="component" value="Unassembled WGS sequence"/>
</dbReference>